<dbReference type="Proteomes" id="UP000683428">
    <property type="component" value="Chromosome"/>
</dbReference>
<feature type="binding site" evidence="1">
    <location>
        <position position="145"/>
    </location>
    <ligand>
        <name>Ni(2+)</name>
        <dbReference type="ChEBI" id="CHEBI:49786"/>
    </ligand>
</feature>
<keyword evidence="1" id="KW-0479">Metal-binding</keyword>
<dbReference type="SUPFAM" id="SSF56762">
    <property type="entry name" value="HydB/Nqo4-like"/>
    <property type="match status" value="1"/>
</dbReference>
<feature type="binding site" evidence="1">
    <location>
        <position position="102"/>
    </location>
    <ligand>
        <name>Mg(2+)</name>
        <dbReference type="ChEBI" id="CHEBI:18420"/>
    </ligand>
</feature>
<keyword evidence="1" id="KW-0533">Nickel</keyword>
<evidence type="ECO:0000313" key="2">
    <source>
        <dbReference type="EMBL" id="QWT50501.1"/>
    </source>
</evidence>
<sequence>MSEGAVETGPLARLLGGSEDGAAAQEIRQLWDQGRRPAARLAARCAELTRLAAQAPDQGLPPDWVGGANLGSGTGLARVETARGPLLHILQVKDERILHYGIIAPTEWNFHPQGAFITDVTGLQAPDREAARHLAEGLALSLDPCVEWSLTWDEGGEAPRGGRHA</sequence>
<reference evidence="2" key="1">
    <citation type="submission" date="2020-11" db="EMBL/GenBank/DDBJ databases">
        <title>Azospira inquinata sp. nov.</title>
        <authorList>
            <person name="Moe W.M."/>
            <person name="Mikes M.C."/>
        </authorList>
    </citation>
    <scope>NUCLEOTIDE SEQUENCE</scope>
    <source>
        <strain evidence="2">Azo-3</strain>
    </source>
</reference>
<dbReference type="InterPro" id="IPR029014">
    <property type="entry name" value="NiFe-Hase_large"/>
</dbReference>
<dbReference type="AlphaFoldDB" id="A0A975SQP4"/>
<dbReference type="KEGG" id="aiq:Azoinq_07960"/>
<keyword evidence="1" id="KW-0460">Magnesium</keyword>
<name>A0A975SQP4_9RHOO</name>
<evidence type="ECO:0000313" key="3">
    <source>
        <dbReference type="Proteomes" id="UP000683428"/>
    </source>
</evidence>
<dbReference type="Pfam" id="PF00374">
    <property type="entry name" value="NiFeSe_Hases"/>
    <property type="match status" value="1"/>
</dbReference>
<dbReference type="EMBL" id="CP064782">
    <property type="protein sequence ID" value="QWT50501.1"/>
    <property type="molecule type" value="Genomic_DNA"/>
</dbReference>
<comment type="cofactor">
    <cofactor evidence="1">
        <name>Ni(2+)</name>
        <dbReference type="ChEBI" id="CHEBI:49786"/>
    </cofactor>
</comment>
<dbReference type="PANTHER" id="PTHR42958">
    <property type="entry name" value="HYDROGENASE-2 LARGE CHAIN"/>
    <property type="match status" value="1"/>
</dbReference>
<proteinExistence type="predicted"/>
<accession>A0A975SQP4</accession>
<protein>
    <submittedName>
        <fullName evidence="2">Nickel-dependent hydrogenase large subunit</fullName>
    </submittedName>
</protein>
<dbReference type="PANTHER" id="PTHR42958:SF4">
    <property type="entry name" value="HYDROGENASE EXPRESSION_FORMATION PROTEIN HUPK"/>
    <property type="match status" value="1"/>
</dbReference>
<gene>
    <name evidence="2" type="ORF">Azoinq_07960</name>
</gene>
<organism evidence="2 3">
    <name type="scientific">Azospira inquinata</name>
    <dbReference type="NCBI Taxonomy" id="2785627"/>
    <lineage>
        <taxon>Bacteria</taxon>
        <taxon>Pseudomonadati</taxon>
        <taxon>Pseudomonadota</taxon>
        <taxon>Betaproteobacteria</taxon>
        <taxon>Rhodocyclales</taxon>
        <taxon>Rhodocyclaceae</taxon>
        <taxon>Azospira</taxon>
    </lineage>
</organism>
<dbReference type="Gene3D" id="1.10.645.10">
    <property type="entry name" value="Cytochrome-c3 Hydrogenase, chain B"/>
    <property type="match status" value="1"/>
</dbReference>
<dbReference type="InterPro" id="IPR050867">
    <property type="entry name" value="NiFe/NiFeSe_hydrgnase_LSU"/>
</dbReference>
<keyword evidence="3" id="KW-1185">Reference proteome</keyword>
<dbReference type="GO" id="GO:0016151">
    <property type="term" value="F:nickel cation binding"/>
    <property type="evidence" value="ECO:0007669"/>
    <property type="project" value="InterPro"/>
</dbReference>
<evidence type="ECO:0000256" key="1">
    <source>
        <dbReference type="PIRSR" id="PIRSR601501-1"/>
    </source>
</evidence>
<dbReference type="InterPro" id="IPR001501">
    <property type="entry name" value="Ni-dep_hyd_lsu"/>
</dbReference>